<evidence type="ECO:0000256" key="1">
    <source>
        <dbReference type="SAM" id="MobiDB-lite"/>
    </source>
</evidence>
<proteinExistence type="predicted"/>
<evidence type="ECO:0000313" key="3">
    <source>
        <dbReference type="Proteomes" id="UP001454036"/>
    </source>
</evidence>
<name>A0AAV3P775_LITER</name>
<comment type="caution">
    <text evidence="2">The sequence shown here is derived from an EMBL/GenBank/DDBJ whole genome shotgun (WGS) entry which is preliminary data.</text>
</comment>
<feature type="region of interest" description="Disordered" evidence="1">
    <location>
        <begin position="33"/>
        <end position="59"/>
    </location>
</feature>
<protein>
    <submittedName>
        <fullName evidence="2">Uncharacterized protein</fullName>
    </submittedName>
</protein>
<dbReference type="Proteomes" id="UP001454036">
    <property type="component" value="Unassembled WGS sequence"/>
</dbReference>
<organism evidence="2 3">
    <name type="scientific">Lithospermum erythrorhizon</name>
    <name type="common">Purple gromwell</name>
    <name type="synonym">Lithospermum officinale var. erythrorhizon</name>
    <dbReference type="NCBI Taxonomy" id="34254"/>
    <lineage>
        <taxon>Eukaryota</taxon>
        <taxon>Viridiplantae</taxon>
        <taxon>Streptophyta</taxon>
        <taxon>Embryophyta</taxon>
        <taxon>Tracheophyta</taxon>
        <taxon>Spermatophyta</taxon>
        <taxon>Magnoliopsida</taxon>
        <taxon>eudicotyledons</taxon>
        <taxon>Gunneridae</taxon>
        <taxon>Pentapetalae</taxon>
        <taxon>asterids</taxon>
        <taxon>lamiids</taxon>
        <taxon>Boraginales</taxon>
        <taxon>Boraginaceae</taxon>
        <taxon>Boraginoideae</taxon>
        <taxon>Lithospermeae</taxon>
        <taxon>Lithospermum</taxon>
    </lineage>
</organism>
<evidence type="ECO:0000313" key="2">
    <source>
        <dbReference type="EMBL" id="GAA0147445.1"/>
    </source>
</evidence>
<sequence length="89" mass="9528">MADVAASGSDKEEAKPMADVAKSSLDLIVAHEEQPEVVSSSEVGSVDGGPMDTEMADGSGNEVLNLNSIFMHRRNLNSIFMHRRIQIGV</sequence>
<feature type="compositionally biased region" description="Low complexity" evidence="1">
    <location>
        <begin position="36"/>
        <end position="45"/>
    </location>
</feature>
<gene>
    <name evidence="2" type="ORF">LIER_07142</name>
</gene>
<accession>A0AAV3P775</accession>
<keyword evidence="3" id="KW-1185">Reference proteome</keyword>
<dbReference type="AlphaFoldDB" id="A0AAV3P775"/>
<reference evidence="2 3" key="1">
    <citation type="submission" date="2024-01" db="EMBL/GenBank/DDBJ databases">
        <title>The complete chloroplast genome sequence of Lithospermum erythrorhizon: insights into the phylogenetic relationship among Boraginaceae species and the maternal lineages of purple gromwells.</title>
        <authorList>
            <person name="Okada T."/>
            <person name="Watanabe K."/>
        </authorList>
    </citation>
    <scope>NUCLEOTIDE SEQUENCE [LARGE SCALE GENOMIC DNA]</scope>
</reference>
<dbReference type="EMBL" id="BAABME010001081">
    <property type="protein sequence ID" value="GAA0147445.1"/>
    <property type="molecule type" value="Genomic_DNA"/>
</dbReference>